<name>A0A7W9ZEV1_NOVIT</name>
<sequence>MTATYTAFAGYRRLCHGPLAEVTRAALAAQAEAHTGPVLIFNDATGHQTDPDARPAPVAPPPAAETPEDSDAPKGRGRPKLGVIGREVTLLPRHWDWLATQPGGASVVLRRLIDDARRAEAAAPPSPRQRQEATYRFLQAIAGDLPGYEDALRALFAGDSAGFSARIADWPHDLRQYAEHLAAG</sequence>
<evidence type="ECO:0008006" key="4">
    <source>
        <dbReference type="Google" id="ProtNLM"/>
    </source>
</evidence>
<dbReference type="EMBL" id="JACIIX010000005">
    <property type="protein sequence ID" value="MBB6210186.1"/>
    <property type="molecule type" value="Genomic_DNA"/>
</dbReference>
<dbReference type="Proteomes" id="UP000544872">
    <property type="component" value="Unassembled WGS sequence"/>
</dbReference>
<dbReference type="InterPro" id="IPR018715">
    <property type="entry name" value="DUF2239"/>
</dbReference>
<comment type="caution">
    <text evidence="2">The sequence shown here is derived from an EMBL/GenBank/DDBJ whole genome shotgun (WGS) entry which is preliminary data.</text>
</comment>
<gene>
    <name evidence="2" type="ORF">FHS48_001601</name>
</gene>
<reference evidence="2 3" key="1">
    <citation type="submission" date="2020-08" db="EMBL/GenBank/DDBJ databases">
        <title>Genomic Encyclopedia of Type Strains, Phase IV (KMG-IV): sequencing the most valuable type-strain genomes for metagenomic binning, comparative biology and taxonomic classification.</title>
        <authorList>
            <person name="Goeker M."/>
        </authorList>
    </citation>
    <scope>NUCLEOTIDE SEQUENCE [LARGE SCALE GENOMIC DNA]</scope>
    <source>
        <strain evidence="2 3">DSM 11590</strain>
    </source>
</reference>
<evidence type="ECO:0000313" key="3">
    <source>
        <dbReference type="Proteomes" id="UP000544872"/>
    </source>
</evidence>
<accession>A0A7W9ZEV1</accession>
<proteinExistence type="predicted"/>
<keyword evidence="3" id="KW-1185">Reference proteome</keyword>
<feature type="region of interest" description="Disordered" evidence="1">
    <location>
        <begin position="42"/>
        <end position="79"/>
    </location>
</feature>
<dbReference type="RefSeq" id="WP_184263031.1">
    <property type="nucleotide sequence ID" value="NZ_JACIIX010000005.1"/>
</dbReference>
<evidence type="ECO:0000256" key="1">
    <source>
        <dbReference type="SAM" id="MobiDB-lite"/>
    </source>
</evidence>
<evidence type="ECO:0000313" key="2">
    <source>
        <dbReference type="EMBL" id="MBB6210186.1"/>
    </source>
</evidence>
<dbReference type="Pfam" id="PF09998">
    <property type="entry name" value="DUF2239"/>
    <property type="match status" value="1"/>
</dbReference>
<dbReference type="AlphaFoldDB" id="A0A7W9ZEV1"/>
<protein>
    <recommendedName>
        <fullName evidence="4">DUF2239 domain-containing protein</fullName>
    </recommendedName>
</protein>
<organism evidence="2 3">
    <name type="scientific">Novispirillum itersonii</name>
    <name type="common">Aquaspirillum itersonii</name>
    <dbReference type="NCBI Taxonomy" id="189"/>
    <lineage>
        <taxon>Bacteria</taxon>
        <taxon>Pseudomonadati</taxon>
        <taxon>Pseudomonadota</taxon>
        <taxon>Alphaproteobacteria</taxon>
        <taxon>Rhodospirillales</taxon>
        <taxon>Novispirillaceae</taxon>
        <taxon>Novispirillum</taxon>
    </lineage>
</organism>